<evidence type="ECO:0000256" key="3">
    <source>
        <dbReference type="ARBA" id="ARBA00010118"/>
    </source>
</evidence>
<evidence type="ECO:0000259" key="8">
    <source>
        <dbReference type="SMART" id="SM00672"/>
    </source>
</evidence>
<evidence type="ECO:0000256" key="4">
    <source>
        <dbReference type="ARBA" id="ARBA00022676"/>
    </source>
</evidence>
<evidence type="ECO:0000256" key="5">
    <source>
        <dbReference type="ARBA" id="ARBA00022679"/>
    </source>
</evidence>
<dbReference type="PANTHER" id="PTHR12203">
    <property type="entry name" value="KDEL LYS-ASP-GLU-LEU CONTAINING - RELATED"/>
    <property type="match status" value="1"/>
</dbReference>
<dbReference type="Pfam" id="PF05686">
    <property type="entry name" value="Glyco_transf_90"/>
    <property type="match status" value="1"/>
</dbReference>
<sequence length="407" mass="47821">MLFTSFLFLFTFSYSLQEKQTSNDLSTEAVVKHEKLKYSSEANVNASLFKEEFVSDNKKFEKFFSAIENANKKFKKCLGDSCDCFANQIEADLKLFPSISSKDIEESKELGVHYQVINHKLYRQQSCAFPLRCKGIEYFLLKLLPDLNDSEFIINVHDWPQVPKYRTKAVPVLSFSKDVSEYNDILYPAWSFWSGGPAIDGHPMGIGRWDLLRQSIVKSNVAWNKKKSVAFFRGSRTSEERDPLILLSRRQPNIIDAKYTKNQAWRSKSDTLGEEPAKVISFEKQCNYKYLFNLRGVAASFRHRHLFLCKSLVLNVESPWIEFYYRQMKPWIHYVPIDHKFADVEETLEFLLSNDDIAEKIANTGYEFIWNHLTFDALECYWRKLLKTYEMRLLYKPKHVKTLIEIR</sequence>
<feature type="signal peptide" evidence="7">
    <location>
        <begin position="1"/>
        <end position="17"/>
    </location>
</feature>
<organism evidence="9 10">
    <name type="scientific">Leptotrombidium deliense</name>
    <dbReference type="NCBI Taxonomy" id="299467"/>
    <lineage>
        <taxon>Eukaryota</taxon>
        <taxon>Metazoa</taxon>
        <taxon>Ecdysozoa</taxon>
        <taxon>Arthropoda</taxon>
        <taxon>Chelicerata</taxon>
        <taxon>Arachnida</taxon>
        <taxon>Acari</taxon>
        <taxon>Acariformes</taxon>
        <taxon>Trombidiformes</taxon>
        <taxon>Prostigmata</taxon>
        <taxon>Anystina</taxon>
        <taxon>Parasitengona</taxon>
        <taxon>Trombiculoidea</taxon>
        <taxon>Trombiculidae</taxon>
        <taxon>Leptotrombidium</taxon>
    </lineage>
</organism>
<dbReference type="InterPro" id="IPR006598">
    <property type="entry name" value="CAP10"/>
</dbReference>
<comment type="subcellular location">
    <subcellularLocation>
        <location evidence="1">Endoplasmic reticulum lumen</location>
    </subcellularLocation>
</comment>
<dbReference type="GO" id="GO:0005788">
    <property type="term" value="C:endoplasmic reticulum lumen"/>
    <property type="evidence" value="ECO:0007669"/>
    <property type="project" value="UniProtKB-SubCell"/>
</dbReference>
<keyword evidence="4" id="KW-0328">Glycosyltransferase</keyword>
<dbReference type="VEuPathDB" id="VectorBase:LDEU003426"/>
<gene>
    <name evidence="9" type="ORF">B4U80_11243</name>
</gene>
<keyword evidence="10" id="KW-1185">Reference proteome</keyword>
<dbReference type="PANTHER" id="PTHR12203:SF35">
    <property type="entry name" value="PROTEIN O-GLUCOSYLTRANSFERASE 1"/>
    <property type="match status" value="1"/>
</dbReference>
<keyword evidence="5 9" id="KW-0808">Transferase</keyword>
<dbReference type="STRING" id="299467.A0A443SM60"/>
<name>A0A443SM60_9ACAR</name>
<keyword evidence="7" id="KW-0732">Signal</keyword>
<evidence type="ECO:0000256" key="1">
    <source>
        <dbReference type="ARBA" id="ARBA00004319"/>
    </source>
</evidence>
<dbReference type="GO" id="GO:0035252">
    <property type="term" value="F:UDP-xylosyltransferase activity"/>
    <property type="evidence" value="ECO:0007669"/>
    <property type="project" value="TreeGrafter"/>
</dbReference>
<evidence type="ECO:0000313" key="10">
    <source>
        <dbReference type="Proteomes" id="UP000288716"/>
    </source>
</evidence>
<dbReference type="AlphaFoldDB" id="A0A443SM60"/>
<dbReference type="InterPro" id="IPR051091">
    <property type="entry name" value="O-Glucosyltr/Glycosyltrsf_90"/>
</dbReference>
<protein>
    <submittedName>
        <fullName evidence="9">Protein O-glucosyltransferase 1-like isoform X1</fullName>
    </submittedName>
</protein>
<feature type="domain" description="Glycosyl transferase CAP10" evidence="8">
    <location>
        <begin position="146"/>
        <end position="396"/>
    </location>
</feature>
<comment type="caution">
    <text evidence="9">The sequence shown here is derived from an EMBL/GenBank/DDBJ whole genome shotgun (WGS) entry which is preliminary data.</text>
</comment>
<reference evidence="9 10" key="1">
    <citation type="journal article" date="2018" name="Gigascience">
        <title>Genomes of trombidid mites reveal novel predicted allergens and laterally-transferred genes associated with secondary metabolism.</title>
        <authorList>
            <person name="Dong X."/>
            <person name="Chaisiri K."/>
            <person name="Xia D."/>
            <person name="Armstrong S.D."/>
            <person name="Fang Y."/>
            <person name="Donnelly M.J."/>
            <person name="Kadowaki T."/>
            <person name="McGarry J.W."/>
            <person name="Darby A.C."/>
            <person name="Makepeace B.L."/>
        </authorList>
    </citation>
    <scope>NUCLEOTIDE SEQUENCE [LARGE SCALE GENOMIC DNA]</scope>
    <source>
        <strain evidence="9">UoL-UT</strain>
    </source>
</reference>
<dbReference type="EMBL" id="NCKV01001289">
    <property type="protein sequence ID" value="RWS28614.1"/>
    <property type="molecule type" value="Genomic_DNA"/>
</dbReference>
<dbReference type="OrthoDB" id="202415at2759"/>
<dbReference type="SMART" id="SM00672">
    <property type="entry name" value="CAP10"/>
    <property type="match status" value="1"/>
</dbReference>
<evidence type="ECO:0000313" key="9">
    <source>
        <dbReference type="EMBL" id="RWS28614.1"/>
    </source>
</evidence>
<dbReference type="GO" id="GO:0035251">
    <property type="term" value="F:UDP-glucosyltransferase activity"/>
    <property type="evidence" value="ECO:0007669"/>
    <property type="project" value="TreeGrafter"/>
</dbReference>
<dbReference type="GO" id="GO:0045747">
    <property type="term" value="P:positive regulation of Notch signaling pathway"/>
    <property type="evidence" value="ECO:0007669"/>
    <property type="project" value="TreeGrafter"/>
</dbReference>
<comment type="similarity">
    <text evidence="3">Belongs to the glycosyltransferase 90 family.</text>
</comment>
<evidence type="ECO:0000256" key="2">
    <source>
        <dbReference type="ARBA" id="ARBA00004922"/>
    </source>
</evidence>
<evidence type="ECO:0000256" key="6">
    <source>
        <dbReference type="ARBA" id="ARBA00045690"/>
    </source>
</evidence>
<comment type="function">
    <text evidence="6">Protein O-glucosyltransferase. Catalyzes the reaction that attaches glucose through an O-glycosidic linkage to a conserved serine residue found in the consensus sequence C-X-S-X-[PA]-C in epidermal growth factor-like repeats. Regulates Notch signaling by glucosylating Notch in the ER, glucosylation is required for the correct folding and cleavage of Notch.</text>
</comment>
<dbReference type="GO" id="GO:0006493">
    <property type="term" value="P:protein O-linked glycosylation"/>
    <property type="evidence" value="ECO:0007669"/>
    <property type="project" value="TreeGrafter"/>
</dbReference>
<proteinExistence type="inferred from homology"/>
<dbReference type="Proteomes" id="UP000288716">
    <property type="component" value="Unassembled WGS sequence"/>
</dbReference>
<accession>A0A443SM60</accession>
<comment type="pathway">
    <text evidence="2">Protein modification; protein glycosylation.</text>
</comment>
<feature type="chain" id="PRO_5019066573" evidence="7">
    <location>
        <begin position="18"/>
        <end position="407"/>
    </location>
</feature>
<evidence type="ECO:0000256" key="7">
    <source>
        <dbReference type="SAM" id="SignalP"/>
    </source>
</evidence>